<accession>A0A212FAX3</accession>
<gene>
    <name evidence="1" type="ORF">KGM_213201</name>
</gene>
<dbReference type="Proteomes" id="UP000007151">
    <property type="component" value="Unassembled WGS sequence"/>
</dbReference>
<evidence type="ECO:0000313" key="1">
    <source>
        <dbReference type="EMBL" id="OWR50881.1"/>
    </source>
</evidence>
<dbReference type="InParanoid" id="A0A212FAX3"/>
<proteinExistence type="predicted"/>
<sequence>MSHGSRVANSYGFDRTFSNDSYNVTAVECMPSARRPAPAPRRRSLENSFIFTYIITSPVKIKSQGRRNPRAFRFLPESVVAIPKRSRHLRKYTMMSSRESRRTVGAGLPLRPSLRLTGPPHDLLLNDSGVFCAHHHYLWCTND</sequence>
<dbReference type="AlphaFoldDB" id="A0A212FAX3"/>
<name>A0A212FAX3_DANPL</name>
<organism evidence="1 2">
    <name type="scientific">Danaus plexippus plexippus</name>
    <dbReference type="NCBI Taxonomy" id="278856"/>
    <lineage>
        <taxon>Eukaryota</taxon>
        <taxon>Metazoa</taxon>
        <taxon>Ecdysozoa</taxon>
        <taxon>Arthropoda</taxon>
        <taxon>Hexapoda</taxon>
        <taxon>Insecta</taxon>
        <taxon>Pterygota</taxon>
        <taxon>Neoptera</taxon>
        <taxon>Endopterygota</taxon>
        <taxon>Lepidoptera</taxon>
        <taxon>Glossata</taxon>
        <taxon>Ditrysia</taxon>
        <taxon>Papilionoidea</taxon>
        <taxon>Nymphalidae</taxon>
        <taxon>Danainae</taxon>
        <taxon>Danaini</taxon>
        <taxon>Danaina</taxon>
        <taxon>Danaus</taxon>
        <taxon>Danaus</taxon>
    </lineage>
</organism>
<dbReference type="EMBL" id="AGBW02009414">
    <property type="protein sequence ID" value="OWR50881.1"/>
    <property type="molecule type" value="Genomic_DNA"/>
</dbReference>
<keyword evidence="2" id="KW-1185">Reference proteome</keyword>
<comment type="caution">
    <text evidence="1">The sequence shown here is derived from an EMBL/GenBank/DDBJ whole genome shotgun (WGS) entry which is preliminary data.</text>
</comment>
<evidence type="ECO:0000313" key="2">
    <source>
        <dbReference type="Proteomes" id="UP000007151"/>
    </source>
</evidence>
<reference evidence="1 2" key="1">
    <citation type="journal article" date="2011" name="Cell">
        <title>The monarch butterfly genome yields insights into long-distance migration.</title>
        <authorList>
            <person name="Zhan S."/>
            <person name="Merlin C."/>
            <person name="Boore J.L."/>
            <person name="Reppert S.M."/>
        </authorList>
    </citation>
    <scope>NUCLEOTIDE SEQUENCE [LARGE SCALE GENOMIC DNA]</scope>
    <source>
        <strain evidence="1">F-2</strain>
    </source>
</reference>
<protein>
    <submittedName>
        <fullName evidence="1">Uncharacterized protein</fullName>
    </submittedName>
</protein>
<dbReference type="KEGG" id="dpl:KGM_213201"/>